<dbReference type="InterPro" id="IPR016024">
    <property type="entry name" value="ARM-type_fold"/>
</dbReference>
<organism evidence="5">
    <name type="scientific">Pseudictyota dubia</name>
    <dbReference type="NCBI Taxonomy" id="2749911"/>
    <lineage>
        <taxon>Eukaryota</taxon>
        <taxon>Sar</taxon>
        <taxon>Stramenopiles</taxon>
        <taxon>Ochrophyta</taxon>
        <taxon>Bacillariophyta</taxon>
        <taxon>Mediophyceae</taxon>
        <taxon>Biddulphiophycidae</taxon>
        <taxon>Eupodiscales</taxon>
        <taxon>Odontellaceae</taxon>
        <taxon>Pseudictyota</taxon>
    </lineage>
</organism>
<protein>
    <recommendedName>
        <fullName evidence="4">TATA-binding protein interacting (TIP20) domain-containing protein</fullName>
    </recommendedName>
</protein>
<evidence type="ECO:0000256" key="1">
    <source>
        <dbReference type="ARBA" id="ARBA00007657"/>
    </source>
</evidence>
<dbReference type="InterPro" id="IPR000357">
    <property type="entry name" value="HEAT"/>
</dbReference>
<evidence type="ECO:0000256" key="2">
    <source>
        <dbReference type="ARBA" id="ARBA00022737"/>
    </source>
</evidence>
<keyword evidence="3" id="KW-0833">Ubl conjugation pathway</keyword>
<dbReference type="Pfam" id="PF08623">
    <property type="entry name" value="TIP120"/>
    <property type="match status" value="1"/>
</dbReference>
<dbReference type="GO" id="GO:0010265">
    <property type="term" value="P:SCF complex assembly"/>
    <property type="evidence" value="ECO:0007669"/>
    <property type="project" value="InterPro"/>
</dbReference>
<sequence length="574" mass="60850">MGAIVVDSDLHISHLSLRASMSVLRVCPASGPSVRTHVLPSALALSTSPLLQDQDLALDSLLSLLRQLVLSDAVEFGDLLSSLRGRLSVGDEKGGGGAGAAHGGSGTKQAIANLAKCVAVITAATTPAHREEVVADLLATLEAGGGGGDGGGGDAQRTQLALLTSGDLGRIVDLSAVGEDGEAAARLQRIYVSSFDSASDDVRHAAAYALGRASVGAMPVFLPAILDALEENREKKQYLLLSALRELIHCHQLGGGGGGGSAADISPSIPLILPHLFKHCADEEEGVRTMVAECLGSLTCLQPAVILPQLKDLVEKHSGKNAPQATEEEPSEEAKKDALVCWTVATAVKFAIAGRADPSQLSPFMPSFLVLLREDDLSVKTAGLLMVYSAVHHSPQLVAGLMQEHILPSLHELAILNLKRVVDLGPFKHTVDDAIPLRKAALSIFSTCLEKCPGCLDIPAFVPILAKALADVEDVQLQAHQIVISMCVRHPVPIANAAETFVEPLEKTVNKKKGQKTGTELERVNEWIKSGLRVMVALSHVEGVMDCRKFADFVERTRKMTKFHPMLEAIDDER</sequence>
<dbReference type="EMBL" id="HBED01003199">
    <property type="protein sequence ID" value="CAD8293545.1"/>
    <property type="molecule type" value="Transcribed_RNA"/>
</dbReference>
<dbReference type="SUPFAM" id="SSF48371">
    <property type="entry name" value="ARM repeat"/>
    <property type="match status" value="1"/>
</dbReference>
<dbReference type="AlphaFoldDB" id="A0A7R9VF31"/>
<keyword evidence="2" id="KW-0677">Repeat</keyword>
<accession>A0A7R9VF31</accession>
<gene>
    <name evidence="5" type="ORF">TDUB1175_LOCUS1514</name>
</gene>
<evidence type="ECO:0000313" key="5">
    <source>
        <dbReference type="EMBL" id="CAD8293545.1"/>
    </source>
</evidence>
<name>A0A7R9VF31_9STRA</name>
<dbReference type="Gene3D" id="1.25.10.10">
    <property type="entry name" value="Leucine-rich Repeat Variant"/>
    <property type="match status" value="1"/>
</dbReference>
<feature type="domain" description="TATA-binding protein interacting (TIP20)" evidence="4">
    <location>
        <begin position="405"/>
        <end position="556"/>
    </location>
</feature>
<proteinExistence type="inferred from homology"/>
<evidence type="ECO:0000256" key="3">
    <source>
        <dbReference type="ARBA" id="ARBA00022786"/>
    </source>
</evidence>
<dbReference type="PANTHER" id="PTHR12696">
    <property type="entry name" value="TIP120"/>
    <property type="match status" value="1"/>
</dbReference>
<dbReference type="InterPro" id="IPR013932">
    <property type="entry name" value="TATA-bd_TIP120"/>
</dbReference>
<dbReference type="InterPro" id="IPR039852">
    <property type="entry name" value="CAND1/CAND2"/>
</dbReference>
<comment type="similarity">
    <text evidence="1">Belongs to the CAND family.</text>
</comment>
<evidence type="ECO:0000259" key="4">
    <source>
        <dbReference type="Pfam" id="PF08623"/>
    </source>
</evidence>
<reference evidence="5" key="1">
    <citation type="submission" date="2021-01" db="EMBL/GenBank/DDBJ databases">
        <authorList>
            <person name="Corre E."/>
            <person name="Pelletier E."/>
            <person name="Niang G."/>
            <person name="Scheremetjew M."/>
            <person name="Finn R."/>
            <person name="Kale V."/>
            <person name="Holt S."/>
            <person name="Cochrane G."/>
            <person name="Meng A."/>
            <person name="Brown T."/>
            <person name="Cohen L."/>
        </authorList>
    </citation>
    <scope>NUCLEOTIDE SEQUENCE</scope>
    <source>
        <strain evidence="5">CCMP147</strain>
    </source>
</reference>
<dbReference type="InterPro" id="IPR011989">
    <property type="entry name" value="ARM-like"/>
</dbReference>
<dbReference type="Pfam" id="PF02985">
    <property type="entry name" value="HEAT"/>
    <property type="match status" value="1"/>
</dbReference>